<gene>
    <name evidence="1" type="ORF">CRHIZ90672A_00002463</name>
</gene>
<dbReference type="OrthoDB" id="407198at2759"/>
<keyword evidence="2" id="KW-1185">Reference proteome</keyword>
<proteinExistence type="predicted"/>
<name>A0A9N9VYA4_9HYPO</name>
<evidence type="ECO:0000313" key="2">
    <source>
        <dbReference type="Proteomes" id="UP000696573"/>
    </source>
</evidence>
<sequence>MLNTANTLVAYDGREACASLPPGRDYGKFREMYNGRIICIQHGFSTCDECDVDYGWLDDDLPADDGEENEHFVSRAGVSLVDEFPSFDGNEDAVSDLIEDLDLHDDPFTESEFDWMSEAGRDSPQDDPFTESGVDRTSEAGRMSLELTGLHFSYIHRDNASTAFVIVSGSCLNNGTPDARGGWAIAFGPGNNTAGGAVEACNPFTGGFIKPTSNRVKLRAFIAGIRACSWADEGFNHVIIVTDSKYLLDVGTVRARTWGPETGFTPNQDLWRLLLGEVERQDDLGVSIHLWQCSGSDVYGLVNTIAGEASQSSTNPTQWAAGQGM</sequence>
<dbReference type="EMBL" id="CABFNQ020000744">
    <property type="protein sequence ID" value="CAH0032658.1"/>
    <property type="molecule type" value="Genomic_DNA"/>
</dbReference>
<dbReference type="GO" id="GO:0003676">
    <property type="term" value="F:nucleic acid binding"/>
    <property type="evidence" value="ECO:0007669"/>
    <property type="project" value="InterPro"/>
</dbReference>
<protein>
    <recommendedName>
        <fullName evidence="3">RNase H type-1 domain-containing protein</fullName>
    </recommendedName>
</protein>
<reference evidence="1" key="1">
    <citation type="submission" date="2021-10" db="EMBL/GenBank/DDBJ databases">
        <authorList>
            <person name="Piombo E."/>
        </authorList>
    </citation>
    <scope>NUCLEOTIDE SEQUENCE</scope>
</reference>
<dbReference type="Proteomes" id="UP000696573">
    <property type="component" value="Unassembled WGS sequence"/>
</dbReference>
<dbReference type="SUPFAM" id="SSF53098">
    <property type="entry name" value="Ribonuclease H-like"/>
    <property type="match status" value="1"/>
</dbReference>
<dbReference type="AlphaFoldDB" id="A0A9N9VYA4"/>
<organism evidence="1 2">
    <name type="scientific">Clonostachys rhizophaga</name>
    <dbReference type="NCBI Taxonomy" id="160324"/>
    <lineage>
        <taxon>Eukaryota</taxon>
        <taxon>Fungi</taxon>
        <taxon>Dikarya</taxon>
        <taxon>Ascomycota</taxon>
        <taxon>Pezizomycotina</taxon>
        <taxon>Sordariomycetes</taxon>
        <taxon>Hypocreomycetidae</taxon>
        <taxon>Hypocreales</taxon>
        <taxon>Bionectriaceae</taxon>
        <taxon>Clonostachys</taxon>
    </lineage>
</organism>
<accession>A0A9N9VYA4</accession>
<evidence type="ECO:0008006" key="3">
    <source>
        <dbReference type="Google" id="ProtNLM"/>
    </source>
</evidence>
<dbReference type="Gene3D" id="3.30.420.10">
    <property type="entry name" value="Ribonuclease H-like superfamily/Ribonuclease H"/>
    <property type="match status" value="1"/>
</dbReference>
<comment type="caution">
    <text evidence="1">The sequence shown here is derived from an EMBL/GenBank/DDBJ whole genome shotgun (WGS) entry which is preliminary data.</text>
</comment>
<evidence type="ECO:0000313" key="1">
    <source>
        <dbReference type="EMBL" id="CAH0032658.1"/>
    </source>
</evidence>
<dbReference type="InterPro" id="IPR036397">
    <property type="entry name" value="RNaseH_sf"/>
</dbReference>
<dbReference type="InterPro" id="IPR012337">
    <property type="entry name" value="RNaseH-like_sf"/>
</dbReference>